<dbReference type="InterPro" id="IPR001387">
    <property type="entry name" value="Cro/C1-type_HTH"/>
</dbReference>
<dbReference type="Proteomes" id="UP000218387">
    <property type="component" value="Chromosome"/>
</dbReference>
<dbReference type="GO" id="GO:0003677">
    <property type="term" value="F:DNA binding"/>
    <property type="evidence" value="ECO:0007669"/>
    <property type="project" value="InterPro"/>
</dbReference>
<evidence type="ECO:0000313" key="2">
    <source>
        <dbReference type="EMBL" id="QCT71123.1"/>
    </source>
</evidence>
<dbReference type="AlphaFoldDB" id="A0A4P9C6T6"/>
<evidence type="ECO:0000313" key="3">
    <source>
        <dbReference type="Proteomes" id="UP000218387"/>
    </source>
</evidence>
<gene>
    <name evidence="2" type="ORF">CPZ25_007215</name>
</gene>
<name>A0A4P9C6T6_EUBML</name>
<dbReference type="InterPro" id="IPR010982">
    <property type="entry name" value="Lambda_DNA-bd_dom_sf"/>
</dbReference>
<keyword evidence="3" id="KW-1185">Reference proteome</keyword>
<organism evidence="2 3">
    <name type="scientific">Eubacterium maltosivorans</name>
    <dbReference type="NCBI Taxonomy" id="2041044"/>
    <lineage>
        <taxon>Bacteria</taxon>
        <taxon>Bacillati</taxon>
        <taxon>Bacillota</taxon>
        <taxon>Clostridia</taxon>
        <taxon>Eubacteriales</taxon>
        <taxon>Eubacteriaceae</taxon>
        <taxon>Eubacterium</taxon>
    </lineage>
</organism>
<feature type="domain" description="HTH cro/C1-type" evidence="1">
    <location>
        <begin position="7"/>
        <end position="61"/>
    </location>
</feature>
<proteinExistence type="predicted"/>
<dbReference type="KEGG" id="emt:CPZ25_007215"/>
<accession>A0A4P9C6T6</accession>
<dbReference type="RefSeq" id="WP_096920667.1">
    <property type="nucleotide sequence ID" value="NZ_CP029487.1"/>
</dbReference>
<protein>
    <submittedName>
        <fullName evidence="2">Transcriptional regulator</fullName>
    </submittedName>
</protein>
<dbReference type="Pfam" id="PF13560">
    <property type="entry name" value="HTH_31"/>
    <property type="match status" value="1"/>
</dbReference>
<dbReference type="CDD" id="cd00093">
    <property type="entry name" value="HTH_XRE"/>
    <property type="match status" value="1"/>
</dbReference>
<dbReference type="EMBL" id="CP029487">
    <property type="protein sequence ID" value="QCT71123.1"/>
    <property type="molecule type" value="Genomic_DNA"/>
</dbReference>
<dbReference type="Gene3D" id="1.10.260.40">
    <property type="entry name" value="lambda repressor-like DNA-binding domains"/>
    <property type="match status" value="1"/>
</dbReference>
<sequence>MNIQNFLHLERERQGLSRKEVAEKAGCTSRAVELWEKDQRSMKLEYAERILDALGFELMIVNKKDDKKVVRYDVAQIKGTEETKLLLEMGWRLLDVVSTQDGIINVLGKEVQE</sequence>
<dbReference type="SMART" id="SM00530">
    <property type="entry name" value="HTH_XRE"/>
    <property type="match status" value="1"/>
</dbReference>
<dbReference type="PROSITE" id="PS50943">
    <property type="entry name" value="HTH_CROC1"/>
    <property type="match status" value="1"/>
</dbReference>
<reference evidence="2 3" key="1">
    <citation type="submission" date="2018-05" db="EMBL/GenBank/DDBJ databases">
        <title>Genome comparison of Eubacterium sp.</title>
        <authorList>
            <person name="Feng Y."/>
            <person name="Sanchez-Andrea I."/>
            <person name="Stams A.J.M."/>
            <person name="De Vos W.M."/>
        </authorList>
    </citation>
    <scope>NUCLEOTIDE SEQUENCE [LARGE SCALE GENOMIC DNA]</scope>
    <source>
        <strain evidence="2 3">YI</strain>
    </source>
</reference>
<evidence type="ECO:0000259" key="1">
    <source>
        <dbReference type="PROSITE" id="PS50943"/>
    </source>
</evidence>
<dbReference type="SUPFAM" id="SSF47413">
    <property type="entry name" value="lambda repressor-like DNA-binding domains"/>
    <property type="match status" value="1"/>
</dbReference>